<dbReference type="CDD" id="cd19534">
    <property type="entry name" value="E_NRPS"/>
    <property type="match status" value="1"/>
</dbReference>
<evidence type="ECO:0000259" key="4">
    <source>
        <dbReference type="PROSITE" id="PS50075"/>
    </source>
</evidence>
<dbReference type="InterPro" id="IPR036736">
    <property type="entry name" value="ACP-like_sf"/>
</dbReference>
<dbReference type="PROSITE" id="PS00012">
    <property type="entry name" value="PHOSPHOPANTETHEINE"/>
    <property type="match status" value="1"/>
</dbReference>
<dbReference type="Gene3D" id="1.10.1200.10">
    <property type="entry name" value="ACP-like"/>
    <property type="match status" value="1"/>
</dbReference>
<comment type="caution">
    <text evidence="5">The sequence shown here is derived from an EMBL/GenBank/DDBJ whole genome shotgun (WGS) entry which is preliminary data.</text>
</comment>
<dbReference type="PROSITE" id="PS50075">
    <property type="entry name" value="CARRIER"/>
    <property type="match status" value="1"/>
</dbReference>
<keyword evidence="6" id="KW-1185">Reference proteome</keyword>
<dbReference type="InterPro" id="IPR001242">
    <property type="entry name" value="Condensation_dom"/>
</dbReference>
<dbReference type="SUPFAM" id="SSF56801">
    <property type="entry name" value="Acetyl-CoA synthetase-like"/>
    <property type="match status" value="1"/>
</dbReference>
<evidence type="ECO:0000256" key="1">
    <source>
        <dbReference type="ARBA" id="ARBA00001957"/>
    </source>
</evidence>
<dbReference type="InterPro" id="IPR009081">
    <property type="entry name" value="PP-bd_ACP"/>
</dbReference>
<organism evidence="5 6">
    <name type="scientific">Viridibacillus soli</name>
    <dbReference type="NCBI Taxonomy" id="2798301"/>
    <lineage>
        <taxon>Bacteria</taxon>
        <taxon>Bacillati</taxon>
        <taxon>Bacillota</taxon>
        <taxon>Bacilli</taxon>
        <taxon>Bacillales</taxon>
        <taxon>Caryophanaceae</taxon>
        <taxon>Viridibacillus</taxon>
    </lineage>
</organism>
<evidence type="ECO:0000313" key="6">
    <source>
        <dbReference type="Proteomes" id="UP000618943"/>
    </source>
</evidence>
<dbReference type="InterPro" id="IPR023213">
    <property type="entry name" value="CAT-like_dom_sf"/>
</dbReference>
<dbReference type="Gene3D" id="3.30.559.30">
    <property type="entry name" value="Nonribosomal peptide synthetase, condensation domain"/>
    <property type="match status" value="1"/>
</dbReference>
<protein>
    <submittedName>
        <fullName evidence="5">Non-ribosomal peptide synthetase</fullName>
    </submittedName>
</protein>
<dbReference type="Pfam" id="PF00668">
    <property type="entry name" value="Condensation"/>
    <property type="match status" value="1"/>
</dbReference>
<accession>A0ABS1HD89</accession>
<dbReference type="InterPro" id="IPR045851">
    <property type="entry name" value="AMP-bd_C_sf"/>
</dbReference>
<keyword evidence="3" id="KW-0597">Phosphoprotein</keyword>
<keyword evidence="2" id="KW-0596">Phosphopantetheine</keyword>
<dbReference type="PANTHER" id="PTHR45398">
    <property type="match status" value="1"/>
</dbReference>
<dbReference type="Pfam" id="PF13193">
    <property type="entry name" value="AMP-binding_C"/>
    <property type="match status" value="1"/>
</dbReference>
<dbReference type="PANTHER" id="PTHR45398:SF1">
    <property type="entry name" value="ENZYME, PUTATIVE (JCVI)-RELATED"/>
    <property type="match status" value="1"/>
</dbReference>
<dbReference type="Gene3D" id="3.30.300.30">
    <property type="match status" value="1"/>
</dbReference>
<dbReference type="SUPFAM" id="SSF52777">
    <property type="entry name" value="CoA-dependent acyltransferases"/>
    <property type="match status" value="2"/>
</dbReference>
<dbReference type="InterPro" id="IPR006162">
    <property type="entry name" value="Ppantetheine_attach_site"/>
</dbReference>
<evidence type="ECO:0000256" key="3">
    <source>
        <dbReference type="ARBA" id="ARBA00022553"/>
    </source>
</evidence>
<dbReference type="EMBL" id="JAEOAH010000066">
    <property type="protein sequence ID" value="MBK3497383.1"/>
    <property type="molecule type" value="Genomic_DNA"/>
</dbReference>
<evidence type="ECO:0000313" key="5">
    <source>
        <dbReference type="EMBL" id="MBK3497383.1"/>
    </source>
</evidence>
<comment type="cofactor">
    <cofactor evidence="1">
        <name>pantetheine 4'-phosphate</name>
        <dbReference type="ChEBI" id="CHEBI:47942"/>
    </cofactor>
</comment>
<evidence type="ECO:0000256" key="2">
    <source>
        <dbReference type="ARBA" id="ARBA00022450"/>
    </source>
</evidence>
<dbReference type="Gene3D" id="3.30.559.10">
    <property type="entry name" value="Chloramphenicol acetyltransferase-like domain"/>
    <property type="match status" value="1"/>
</dbReference>
<reference evidence="5 6" key="1">
    <citation type="submission" date="2020-12" db="EMBL/GenBank/DDBJ databases">
        <title>YIM B01967 draft genome.</title>
        <authorList>
            <person name="Yan X."/>
        </authorList>
    </citation>
    <scope>NUCLEOTIDE SEQUENCE [LARGE SCALE GENOMIC DNA]</scope>
    <source>
        <strain evidence="5 6">YIM B01967</strain>
    </source>
</reference>
<dbReference type="Pfam" id="PF00550">
    <property type="entry name" value="PP-binding"/>
    <property type="match status" value="1"/>
</dbReference>
<feature type="non-terminal residue" evidence="5">
    <location>
        <position position="1"/>
    </location>
</feature>
<dbReference type="Proteomes" id="UP000618943">
    <property type="component" value="Unassembled WGS sequence"/>
</dbReference>
<name>A0ABS1HD89_9BACL</name>
<dbReference type="InterPro" id="IPR010060">
    <property type="entry name" value="NRPS_synth"/>
</dbReference>
<sequence length="663" mass="75854">FFGRSDDQVKIRGNRIEPKEIEACLLENPDIDEACILPLKEQEEIQLCAYYVSKEAVPVESLKRWLFDRLPRYMVPAYFKHLKSIPLTPNGKIDKAALLQSSWVEKEQIKPIEIHQPKTEEEQVLADSLKKILAVETLGHSDDFFSLGGDSIKAIQLSAAIRSSGYELAVKDILENPEVQYMSNFIKQNIVKIEQKPIEGPVVLSPVQHWYFKHLKGHRHFNQSVLLLSQEWEKEAAEAAIKKIMDHHDALRMVFDIQPDGPIGQINLSLGQYPYSLTTAECPQDDYKTWIKEESEFLQSSLNIEKGPILQAGLFHTRAGDFLLLVIHHLVVDGVSWRILLEDFQSAYTAYKNNEKPILPEKTTSYQEWTSKLEAYGQAGIDQPEISYWQDELKKISRLPKSNYVAERKMNENRTICLYLEKSDTDSLLKQANEAYNTEINDLLLTALALASYDMWPQEQSLAVNLEGHGREDILEGINITRTVGWFTTLYPVVFELEKLTDTGAGVKYVKEKLRKIPHKGIGFGIDRYLNNRNTKHHSSYPEMSFNYMGQFGVADSNEKEAFTLSEIDRGSEVGMDCPSPFSLSIESVVMNGKMKVEFIYSTLEFEEKEITSFSRCYMNRLQEIIRHCEEKEGAEMTPSDFSSADLDSETLDQIYDLLGDLV</sequence>
<dbReference type="RefSeq" id="WP_234447957.1">
    <property type="nucleotide sequence ID" value="NZ_JAEOAH010000066.1"/>
</dbReference>
<feature type="domain" description="Carrier" evidence="4">
    <location>
        <begin position="116"/>
        <end position="190"/>
    </location>
</feature>
<dbReference type="InterPro" id="IPR025110">
    <property type="entry name" value="AMP-bd_C"/>
</dbReference>
<dbReference type="SUPFAM" id="SSF47336">
    <property type="entry name" value="ACP-like"/>
    <property type="match status" value="1"/>
</dbReference>
<gene>
    <name evidence="5" type="ORF">JFL43_21685</name>
</gene>
<proteinExistence type="predicted"/>
<dbReference type="NCBIfam" id="TIGR01720">
    <property type="entry name" value="NRPS-para261"/>
    <property type="match status" value="1"/>
</dbReference>